<gene>
    <name evidence="2" type="ORF">GCM10022214_76520</name>
</gene>
<sequence>MTVRVTDAEIEELIRRFAALDMGEWDRAAVERAATELGWPIRRDYDRLALQASLSAGHARAYPDTTSDPRRDNGYQSLEYQLAELARGDDPQVLTEVFQAARRAAERRLGPAPIRGGDGPWLRWRRPVSLLEIERTSRTVELRLRPTQVVENAEYRVGKWGDRDFAVATIGSWLSVARRDASLEGLWLPGGFEAETWQDFQQWLAETLRALVSDVPCLGEDLVMVLSPGDGSGRFVQLTIDDAGLLHMEAGRMPDDPNTLAAMGWEEHDEYVVAIDLDTPTGPEVDTAARMLVETLRAHRVDLPELSHQAWFNNSDHDLILLGLGLP</sequence>
<evidence type="ECO:0000259" key="1">
    <source>
        <dbReference type="Pfam" id="PF22552"/>
    </source>
</evidence>
<dbReference type="EMBL" id="BAAAZG010000059">
    <property type="protein sequence ID" value="GAA4099989.1"/>
    <property type="molecule type" value="Genomic_DNA"/>
</dbReference>
<evidence type="ECO:0000313" key="3">
    <source>
        <dbReference type="Proteomes" id="UP001500683"/>
    </source>
</evidence>
<comment type="caution">
    <text evidence="2">The sequence shown here is derived from an EMBL/GenBank/DDBJ whole genome shotgun (WGS) entry which is preliminary data.</text>
</comment>
<accession>A0ABP7WYL2</accession>
<reference evidence="3" key="1">
    <citation type="journal article" date="2019" name="Int. J. Syst. Evol. Microbiol.">
        <title>The Global Catalogue of Microorganisms (GCM) 10K type strain sequencing project: providing services to taxonomists for standard genome sequencing and annotation.</title>
        <authorList>
            <consortium name="The Broad Institute Genomics Platform"/>
            <consortium name="The Broad Institute Genome Sequencing Center for Infectious Disease"/>
            <person name="Wu L."/>
            <person name="Ma J."/>
        </authorList>
    </citation>
    <scope>NUCLEOTIDE SEQUENCE [LARGE SCALE GENOMIC DNA]</scope>
    <source>
        <strain evidence="3">JCM 16702</strain>
    </source>
</reference>
<keyword evidence="3" id="KW-1185">Reference proteome</keyword>
<name>A0ABP7WYL2_9ACTN</name>
<dbReference type="InterPro" id="IPR054344">
    <property type="entry name" value="TY-Chap_N"/>
</dbReference>
<protein>
    <recommendedName>
        <fullName evidence="1">TY-Chap N-terminal domain-containing protein</fullName>
    </recommendedName>
</protein>
<feature type="domain" description="TY-Chap N-terminal" evidence="1">
    <location>
        <begin position="196"/>
        <end position="301"/>
    </location>
</feature>
<dbReference type="Proteomes" id="UP001500683">
    <property type="component" value="Unassembled WGS sequence"/>
</dbReference>
<dbReference type="Pfam" id="PF22552">
    <property type="entry name" value="TY-Chap3"/>
    <property type="match status" value="1"/>
</dbReference>
<evidence type="ECO:0000313" key="2">
    <source>
        <dbReference type="EMBL" id="GAA4099989.1"/>
    </source>
</evidence>
<dbReference type="Pfam" id="PF19818">
    <property type="entry name" value="DUF6301"/>
    <property type="match status" value="1"/>
</dbReference>
<dbReference type="InterPro" id="IPR046268">
    <property type="entry name" value="DUF6301"/>
</dbReference>
<organism evidence="2 3">
    <name type="scientific">Actinomadura miaoliensis</name>
    <dbReference type="NCBI Taxonomy" id="430685"/>
    <lineage>
        <taxon>Bacteria</taxon>
        <taxon>Bacillati</taxon>
        <taxon>Actinomycetota</taxon>
        <taxon>Actinomycetes</taxon>
        <taxon>Streptosporangiales</taxon>
        <taxon>Thermomonosporaceae</taxon>
        <taxon>Actinomadura</taxon>
    </lineage>
</organism>
<dbReference type="RefSeq" id="WP_344957377.1">
    <property type="nucleotide sequence ID" value="NZ_BAAAZG010000059.1"/>
</dbReference>
<proteinExistence type="predicted"/>